<reference evidence="2 3" key="1">
    <citation type="journal article" date="2010" name="Int. J. Syst. Evol. Microbiol.">
        <title>Bacillus horneckiae sp. nov., isolated from a spacecraft-assembly clean room.</title>
        <authorList>
            <person name="Vaishampayan P."/>
            <person name="Probst A."/>
            <person name="Krishnamurthi S."/>
            <person name="Ghosh S."/>
            <person name="Osman S."/>
            <person name="McDowall A."/>
            <person name="Ruckmani A."/>
            <person name="Mayilraj S."/>
            <person name="Venkateswaran K."/>
        </authorList>
    </citation>
    <scope>NUCLEOTIDE SEQUENCE [LARGE SCALE GENOMIC DNA]</scope>
    <source>
        <strain evidence="3">1PO1SC</strain>
    </source>
</reference>
<proteinExistence type="predicted"/>
<sequence>MKKQSILFMVINMNVGGTERALLNMINEIPKDKYEITVLMLEKFGGFLSFIPDWVKVDYIDGHDQFKPLIKKPLHLIAFDYLRELKFHYFFIYLILFIVSKMTKEKSLFYRYILRNYPKPSEEYDIAIAYAGPMDFISFFIAHKVKAKKKIQWIHFDVTKIGFNTRFAKKVYEYFYQVNVVSEEAKNCLVKLTPSLKNKIFVFPNLISKEMIIRQANISEGFKDNYNGIRILTVGRLSFEKGQDIAIKAAAKLIKDGMNVRWYCIGDGIAIQEYERLIKKLNMKEHFLLLGSDSNPYPFMKQCDLYVQPSRHEGYCMTVAEAKIFNKMIICTNFTGAKEHMDDGKIGKIVPVNDPERLYKGIKEIIESNKLLFLDKDNLIKSPKTTN</sequence>
<dbReference type="EMBL" id="PISD01000036">
    <property type="protein sequence ID" value="PKG27760.1"/>
    <property type="molecule type" value="Genomic_DNA"/>
</dbReference>
<dbReference type="GO" id="GO:0016757">
    <property type="term" value="F:glycosyltransferase activity"/>
    <property type="evidence" value="ECO:0007669"/>
    <property type="project" value="InterPro"/>
</dbReference>
<dbReference type="Pfam" id="PF00534">
    <property type="entry name" value="Glycos_transf_1"/>
    <property type="match status" value="1"/>
</dbReference>
<dbReference type="RefSeq" id="WP_066190812.1">
    <property type="nucleotide sequence ID" value="NZ_JAMAUX010000008.1"/>
</dbReference>
<dbReference type="PANTHER" id="PTHR12526:SF630">
    <property type="entry name" value="GLYCOSYLTRANSFERASE"/>
    <property type="match status" value="1"/>
</dbReference>
<accession>A0A2N0ZE20</accession>
<dbReference type="SUPFAM" id="SSF53756">
    <property type="entry name" value="UDP-Glycosyltransferase/glycogen phosphorylase"/>
    <property type="match status" value="1"/>
</dbReference>
<gene>
    <name evidence="2" type="ORF">CWS20_16830</name>
</gene>
<keyword evidence="3" id="KW-1185">Reference proteome</keyword>
<feature type="domain" description="Glycosyl transferase family 1" evidence="1">
    <location>
        <begin position="228"/>
        <end position="371"/>
    </location>
</feature>
<dbReference type="InterPro" id="IPR001296">
    <property type="entry name" value="Glyco_trans_1"/>
</dbReference>
<name>A0A2N0ZE20_9BACI</name>
<dbReference type="Proteomes" id="UP000233343">
    <property type="component" value="Unassembled WGS sequence"/>
</dbReference>
<protein>
    <submittedName>
        <fullName evidence="2">Glycosyltransferase</fullName>
    </submittedName>
</protein>
<dbReference type="Gene3D" id="3.40.50.2000">
    <property type="entry name" value="Glycogen Phosphorylase B"/>
    <property type="match status" value="2"/>
</dbReference>
<evidence type="ECO:0000259" key="1">
    <source>
        <dbReference type="Pfam" id="PF00534"/>
    </source>
</evidence>
<evidence type="ECO:0000313" key="2">
    <source>
        <dbReference type="EMBL" id="PKG27760.1"/>
    </source>
</evidence>
<dbReference type="AlphaFoldDB" id="A0A2N0ZE20"/>
<evidence type="ECO:0000313" key="3">
    <source>
        <dbReference type="Proteomes" id="UP000233343"/>
    </source>
</evidence>
<comment type="caution">
    <text evidence="2">The sequence shown here is derived from an EMBL/GenBank/DDBJ whole genome shotgun (WGS) entry which is preliminary data.</text>
</comment>
<keyword evidence="2" id="KW-0808">Transferase</keyword>
<dbReference type="PANTHER" id="PTHR12526">
    <property type="entry name" value="GLYCOSYLTRANSFERASE"/>
    <property type="match status" value="1"/>
</dbReference>
<dbReference type="CDD" id="cd03811">
    <property type="entry name" value="GT4_GT28_WabH-like"/>
    <property type="match status" value="1"/>
</dbReference>
<organism evidence="2 3">
    <name type="scientific">Cytobacillus horneckiae</name>
    <dbReference type="NCBI Taxonomy" id="549687"/>
    <lineage>
        <taxon>Bacteria</taxon>
        <taxon>Bacillati</taxon>
        <taxon>Bacillota</taxon>
        <taxon>Bacilli</taxon>
        <taxon>Bacillales</taxon>
        <taxon>Bacillaceae</taxon>
        <taxon>Cytobacillus</taxon>
    </lineage>
</organism>